<dbReference type="Pfam" id="PF00324">
    <property type="entry name" value="AA_permease"/>
    <property type="match status" value="1"/>
</dbReference>
<dbReference type="InterPro" id="IPR050524">
    <property type="entry name" value="APC_YAT"/>
</dbReference>
<feature type="transmembrane region" description="Helical" evidence="6">
    <location>
        <begin position="450"/>
        <end position="476"/>
    </location>
</feature>
<dbReference type="PANTHER" id="PTHR43341">
    <property type="entry name" value="AMINO ACID PERMEASE"/>
    <property type="match status" value="1"/>
</dbReference>
<feature type="transmembrane region" description="Helical" evidence="6">
    <location>
        <begin position="73"/>
        <end position="99"/>
    </location>
</feature>
<dbReference type="Gene3D" id="1.20.1740.10">
    <property type="entry name" value="Amino acid/polyamine transporter I"/>
    <property type="match status" value="1"/>
</dbReference>
<evidence type="ECO:0000259" key="7">
    <source>
        <dbReference type="Pfam" id="PF00324"/>
    </source>
</evidence>
<reference evidence="8" key="1">
    <citation type="journal article" date="2021" name="Open Biol.">
        <title>Shared evolutionary footprints suggest mitochondrial oxidative damage underlies multiple complex I losses in fungi.</title>
        <authorList>
            <person name="Schikora-Tamarit M.A."/>
            <person name="Marcet-Houben M."/>
            <person name="Nosek J."/>
            <person name="Gabaldon T."/>
        </authorList>
    </citation>
    <scope>NUCLEOTIDE SEQUENCE</scope>
    <source>
        <strain evidence="8">NCAIM Y.01608</strain>
    </source>
</reference>
<feature type="transmembrane region" description="Helical" evidence="6">
    <location>
        <begin position="482"/>
        <end position="501"/>
    </location>
</feature>
<dbReference type="Proteomes" id="UP000788993">
    <property type="component" value="Unassembled WGS sequence"/>
</dbReference>
<comment type="subcellular location">
    <subcellularLocation>
        <location evidence="1">Membrane</location>
        <topology evidence="1">Multi-pass membrane protein</topology>
    </subcellularLocation>
</comment>
<dbReference type="AlphaFoldDB" id="A0A9P8PD94"/>
<organism evidence="8 9">
    <name type="scientific">Ogataea polymorpha</name>
    <dbReference type="NCBI Taxonomy" id="460523"/>
    <lineage>
        <taxon>Eukaryota</taxon>
        <taxon>Fungi</taxon>
        <taxon>Dikarya</taxon>
        <taxon>Ascomycota</taxon>
        <taxon>Saccharomycotina</taxon>
        <taxon>Pichiomycetes</taxon>
        <taxon>Pichiales</taxon>
        <taxon>Pichiaceae</taxon>
        <taxon>Ogataea</taxon>
    </lineage>
</organism>
<feature type="transmembrane region" description="Helical" evidence="6">
    <location>
        <begin position="412"/>
        <end position="429"/>
    </location>
</feature>
<evidence type="ECO:0000256" key="5">
    <source>
        <dbReference type="ARBA" id="ARBA00023136"/>
    </source>
</evidence>
<dbReference type="EMBL" id="JAEUBD010000983">
    <property type="protein sequence ID" value="KAH3669872.1"/>
    <property type="molecule type" value="Genomic_DNA"/>
</dbReference>
<feature type="transmembrane region" description="Helical" evidence="6">
    <location>
        <begin position="111"/>
        <end position="132"/>
    </location>
</feature>
<feature type="transmembrane region" description="Helical" evidence="6">
    <location>
        <begin position="373"/>
        <end position="392"/>
    </location>
</feature>
<dbReference type="InterPro" id="IPR004841">
    <property type="entry name" value="AA-permease/SLC12A_dom"/>
</dbReference>
<feature type="transmembrane region" description="Helical" evidence="6">
    <location>
        <begin position="186"/>
        <end position="203"/>
    </location>
</feature>
<dbReference type="GO" id="GO:0016020">
    <property type="term" value="C:membrane"/>
    <property type="evidence" value="ECO:0007669"/>
    <property type="project" value="UniProtKB-SubCell"/>
</dbReference>
<sequence>MKFTTKQSPTVEAFEVTSIEDPHQKKSKFVSDGHTVRRLRRRHIDLISIGGSVGTAMFVTIGASLSTGGPGNLLVAFVLHAFVMYIVTVSIGEVVCYLPVDSPFITHAGRFVDPALEACFGYNFYLLMALYVPFEVTSVNSMIHFWTEDYSAAASIVPMIVSYVILNIFAVRWYGESEFFLSIGKVILAVGLMLFTLVTMLGGNPLHDRYGFRNFGSYDDAFPKYLGNRANAFWSAYAKAVFSQAAPEYLGMVAGEAENPRKTMSVAFKSIIFRLLFFYVFGSLCVGIVLKHNDPTLVNAVAEGAAGANVSPYVIAMRNLNIKVLPHIVNVLCMLSSYSAGNSYMYCGSRSMFALAKRGLAPKFFSITTENGVPIVGLALSTCFACLSLLQLGSSASVALNWLINLTTGAQVLNYFYMMIVYLGFYRACKAQSLDRSSLPLQTWVTKLQPFPAIFALIVTFLIIAFLGTFAFIPSFDVDSFLYYYLMVFLNIAIFLSWKIIKRTKFVNPATADLVTGLKEIEHHEEEYYERMQNTKIKPDGWFDKVLSWLL</sequence>
<proteinExistence type="inferred from homology"/>
<evidence type="ECO:0000313" key="9">
    <source>
        <dbReference type="Proteomes" id="UP000788993"/>
    </source>
</evidence>
<accession>A0A9P8PD94</accession>
<dbReference type="PIRSF" id="PIRSF006060">
    <property type="entry name" value="AA_transporter"/>
    <property type="match status" value="1"/>
</dbReference>
<reference evidence="8" key="2">
    <citation type="submission" date="2021-01" db="EMBL/GenBank/DDBJ databases">
        <authorList>
            <person name="Schikora-Tamarit M.A."/>
        </authorList>
    </citation>
    <scope>NUCLEOTIDE SEQUENCE</scope>
    <source>
        <strain evidence="8">NCAIM Y.01608</strain>
    </source>
</reference>
<name>A0A9P8PD94_9ASCO</name>
<evidence type="ECO:0000256" key="1">
    <source>
        <dbReference type="ARBA" id="ARBA00004141"/>
    </source>
</evidence>
<evidence type="ECO:0000256" key="3">
    <source>
        <dbReference type="ARBA" id="ARBA00022692"/>
    </source>
</evidence>
<keyword evidence="4 6" id="KW-1133">Transmembrane helix</keyword>
<keyword evidence="3 6" id="KW-0812">Transmembrane</keyword>
<comment type="similarity">
    <text evidence="2">Belongs to the amino acid-polyamine-organocation (APC) superfamily. YAT (TC 2.A.3.10) family.</text>
</comment>
<feature type="transmembrane region" description="Helical" evidence="6">
    <location>
        <begin position="46"/>
        <end position="67"/>
    </location>
</feature>
<evidence type="ECO:0000256" key="4">
    <source>
        <dbReference type="ARBA" id="ARBA00022989"/>
    </source>
</evidence>
<comment type="caution">
    <text evidence="8">The sequence shown here is derived from an EMBL/GenBank/DDBJ whole genome shotgun (WGS) entry which is preliminary data.</text>
</comment>
<dbReference type="GO" id="GO:0015171">
    <property type="term" value="F:amino acid transmembrane transporter activity"/>
    <property type="evidence" value="ECO:0007669"/>
    <property type="project" value="TreeGrafter"/>
</dbReference>
<protein>
    <recommendedName>
        <fullName evidence="7">Amino acid permease/ SLC12A domain-containing protein</fullName>
    </recommendedName>
</protein>
<evidence type="ECO:0000256" key="6">
    <source>
        <dbReference type="SAM" id="Phobius"/>
    </source>
</evidence>
<dbReference type="PANTHER" id="PTHR43341:SF15">
    <property type="entry name" value="GENERAL AMINO ACID PERMEASE AGP2"/>
    <property type="match status" value="1"/>
</dbReference>
<gene>
    <name evidence="8" type="ORF">OGATHE_002684</name>
</gene>
<evidence type="ECO:0000256" key="2">
    <source>
        <dbReference type="ARBA" id="ARBA00006983"/>
    </source>
</evidence>
<evidence type="ECO:0000313" key="8">
    <source>
        <dbReference type="EMBL" id="KAH3669872.1"/>
    </source>
</evidence>
<keyword evidence="9" id="KW-1185">Reference proteome</keyword>
<feature type="transmembrane region" description="Helical" evidence="6">
    <location>
        <begin position="271"/>
        <end position="290"/>
    </location>
</feature>
<keyword evidence="5 6" id="KW-0472">Membrane</keyword>
<feature type="domain" description="Amino acid permease/ SLC12A" evidence="7">
    <location>
        <begin position="43"/>
        <end position="506"/>
    </location>
</feature>
<feature type="transmembrane region" description="Helical" evidence="6">
    <location>
        <begin position="152"/>
        <end position="174"/>
    </location>
</feature>